<dbReference type="AlphaFoldDB" id="A0A1R3VFT1"/>
<evidence type="ECO:0000313" key="3">
    <source>
        <dbReference type="Proteomes" id="UP000188388"/>
    </source>
</evidence>
<feature type="region of interest" description="Disordered" evidence="1">
    <location>
        <begin position="85"/>
        <end position="114"/>
    </location>
</feature>
<gene>
    <name evidence="2" type="ORF">BQ8794_40284</name>
</gene>
<sequence length="114" mass="12136">MLSPCASIQPRCFAKITDVALGAGRDGGGKHGRKMAADINHVCRELAASRTGLLTMVKKRLICDSSKTRPLTNGGRHAFEFSQIAPSGARLDGRRPGGGGHRLRIRSAGTRRDA</sequence>
<dbReference type="EMBL" id="FTPD01000034">
    <property type="protein sequence ID" value="SIT57685.1"/>
    <property type="molecule type" value="Genomic_DNA"/>
</dbReference>
<reference evidence="3" key="1">
    <citation type="submission" date="2017-01" db="EMBL/GenBank/DDBJ databases">
        <authorList>
            <person name="Brunel B."/>
        </authorList>
    </citation>
    <scope>NUCLEOTIDE SEQUENCE [LARGE SCALE GENOMIC DNA]</scope>
</reference>
<evidence type="ECO:0000313" key="2">
    <source>
        <dbReference type="EMBL" id="SIT57685.1"/>
    </source>
</evidence>
<name>A0A1R3VFT1_9HYPH</name>
<keyword evidence="3" id="KW-1185">Reference proteome</keyword>
<evidence type="ECO:0000256" key="1">
    <source>
        <dbReference type="SAM" id="MobiDB-lite"/>
    </source>
</evidence>
<dbReference type="STRING" id="1631249.BQ8794_40284"/>
<organism evidence="2 3">
    <name type="scientific">Mesorhizobium prunaredense</name>
    <dbReference type="NCBI Taxonomy" id="1631249"/>
    <lineage>
        <taxon>Bacteria</taxon>
        <taxon>Pseudomonadati</taxon>
        <taxon>Pseudomonadota</taxon>
        <taxon>Alphaproteobacteria</taxon>
        <taxon>Hyphomicrobiales</taxon>
        <taxon>Phyllobacteriaceae</taxon>
        <taxon>Mesorhizobium</taxon>
    </lineage>
</organism>
<protein>
    <submittedName>
        <fullName evidence="2">Uncharacterized protein</fullName>
    </submittedName>
</protein>
<accession>A0A1R3VFT1</accession>
<dbReference type="Proteomes" id="UP000188388">
    <property type="component" value="Unassembled WGS sequence"/>
</dbReference>
<proteinExistence type="predicted"/>